<keyword evidence="9" id="KW-0119">Carbohydrate metabolism</keyword>
<evidence type="ECO:0000259" key="11">
    <source>
        <dbReference type="Pfam" id="PF00294"/>
    </source>
</evidence>
<dbReference type="GO" id="GO:0009244">
    <property type="term" value="P:lipopolysaccharide core region biosynthetic process"/>
    <property type="evidence" value="ECO:0007669"/>
    <property type="project" value="UniProtKB-UniPathway"/>
</dbReference>
<dbReference type="InterPro" id="IPR011611">
    <property type="entry name" value="PfkB_dom"/>
</dbReference>
<dbReference type="Gene3D" id="3.40.1190.20">
    <property type="match status" value="1"/>
</dbReference>
<feature type="domain" description="Cytidyltransferase-like" evidence="12">
    <location>
        <begin position="321"/>
        <end position="425"/>
    </location>
</feature>
<evidence type="ECO:0000256" key="7">
    <source>
        <dbReference type="ARBA" id="ARBA00022840"/>
    </source>
</evidence>
<reference evidence="13 14" key="1">
    <citation type="journal article" date="2018" name="Int. J. Syst. Evol. Microbiol.">
        <title>Epidermidibacterium keratini gen. nov., sp. nov., a member of the family Sporichthyaceae, isolated from keratin epidermis.</title>
        <authorList>
            <person name="Lee D.G."/>
            <person name="Trujillo M.E."/>
            <person name="Kang S."/>
            <person name="Nam J.J."/>
            <person name="Kim Y.J."/>
        </authorList>
    </citation>
    <scope>NUCLEOTIDE SEQUENCE [LARGE SCALE GENOMIC DNA]</scope>
    <source>
        <strain evidence="13 14">EPI-7</strain>
    </source>
</reference>
<dbReference type="Pfam" id="PF01467">
    <property type="entry name" value="CTP_transf_like"/>
    <property type="match status" value="1"/>
</dbReference>
<keyword evidence="14" id="KW-1185">Reference proteome</keyword>
<dbReference type="AlphaFoldDB" id="A0A7L4YML8"/>
<evidence type="ECO:0000256" key="5">
    <source>
        <dbReference type="ARBA" id="ARBA00022741"/>
    </source>
</evidence>
<evidence type="ECO:0000313" key="13">
    <source>
        <dbReference type="EMBL" id="QHC00396.1"/>
    </source>
</evidence>
<dbReference type="Gene3D" id="3.40.50.620">
    <property type="entry name" value="HUPs"/>
    <property type="match status" value="1"/>
</dbReference>
<organism evidence="13 14">
    <name type="scientific">Epidermidibacterium keratini</name>
    <dbReference type="NCBI Taxonomy" id="1891644"/>
    <lineage>
        <taxon>Bacteria</taxon>
        <taxon>Bacillati</taxon>
        <taxon>Actinomycetota</taxon>
        <taxon>Actinomycetes</taxon>
        <taxon>Sporichthyales</taxon>
        <taxon>Sporichthyaceae</taxon>
        <taxon>Epidermidibacterium</taxon>
    </lineage>
</organism>
<name>A0A7L4YML8_9ACTN</name>
<comment type="catalytic activity">
    <reaction evidence="10">
        <text>D-glycero-beta-D-manno-heptose 1-phosphate + ATP + H(+) = ADP-D-glycero-beta-D-manno-heptose + diphosphate</text>
        <dbReference type="Rhea" id="RHEA:27465"/>
        <dbReference type="ChEBI" id="CHEBI:15378"/>
        <dbReference type="ChEBI" id="CHEBI:30616"/>
        <dbReference type="ChEBI" id="CHEBI:33019"/>
        <dbReference type="ChEBI" id="CHEBI:59967"/>
        <dbReference type="ChEBI" id="CHEBI:61593"/>
        <dbReference type="EC" id="2.7.7.70"/>
    </reaction>
</comment>
<dbReference type="RefSeq" id="WP_159544838.1">
    <property type="nucleotide sequence ID" value="NZ_CP047156.1"/>
</dbReference>
<dbReference type="InterPro" id="IPR029056">
    <property type="entry name" value="Ribokinase-like"/>
</dbReference>
<dbReference type="Proteomes" id="UP000463857">
    <property type="component" value="Chromosome"/>
</dbReference>
<gene>
    <name evidence="13" type="primary">rfaE2</name>
    <name evidence="13" type="ORF">EK0264_08955</name>
</gene>
<keyword evidence="6" id="KW-0418">Kinase</keyword>
<keyword evidence="5" id="KW-0547">Nucleotide-binding</keyword>
<feature type="domain" description="Carbohydrate kinase PfkB" evidence="11">
    <location>
        <begin position="1"/>
        <end position="288"/>
    </location>
</feature>
<dbReference type="OrthoDB" id="9802794at2"/>
<evidence type="ECO:0000259" key="12">
    <source>
        <dbReference type="Pfam" id="PF01467"/>
    </source>
</evidence>
<comment type="pathway">
    <text evidence="1">Bacterial outer membrane biogenesis; LPS core biosynthesis.</text>
</comment>
<evidence type="ECO:0000256" key="6">
    <source>
        <dbReference type="ARBA" id="ARBA00022777"/>
    </source>
</evidence>
<dbReference type="EMBL" id="CP047156">
    <property type="protein sequence ID" value="QHC00396.1"/>
    <property type="molecule type" value="Genomic_DNA"/>
</dbReference>
<dbReference type="NCBIfam" id="TIGR02199">
    <property type="entry name" value="rfaE_dom_II"/>
    <property type="match status" value="1"/>
</dbReference>
<evidence type="ECO:0000256" key="4">
    <source>
        <dbReference type="ARBA" id="ARBA00022695"/>
    </source>
</evidence>
<evidence type="ECO:0000256" key="10">
    <source>
        <dbReference type="ARBA" id="ARBA00047428"/>
    </source>
</evidence>
<keyword evidence="4 13" id="KW-0548">Nucleotidyltransferase</keyword>
<dbReference type="EC" id="2.7.7.70" evidence="2"/>
<accession>A0A7L4YML8</accession>
<evidence type="ECO:0000256" key="2">
    <source>
        <dbReference type="ARBA" id="ARBA00012519"/>
    </source>
</evidence>
<evidence type="ECO:0000313" key="14">
    <source>
        <dbReference type="Proteomes" id="UP000463857"/>
    </source>
</evidence>
<dbReference type="GO" id="GO:0005524">
    <property type="term" value="F:ATP binding"/>
    <property type="evidence" value="ECO:0007669"/>
    <property type="project" value="UniProtKB-KW"/>
</dbReference>
<dbReference type="GO" id="GO:0016773">
    <property type="term" value="F:phosphotransferase activity, alcohol group as acceptor"/>
    <property type="evidence" value="ECO:0007669"/>
    <property type="project" value="InterPro"/>
</dbReference>
<dbReference type="InParanoid" id="A0A7L4YML8"/>
<dbReference type="PROSITE" id="PS00584">
    <property type="entry name" value="PFKB_KINASES_2"/>
    <property type="match status" value="1"/>
</dbReference>
<dbReference type="NCBIfam" id="TIGR00125">
    <property type="entry name" value="cyt_tran_rel"/>
    <property type="match status" value="1"/>
</dbReference>
<dbReference type="PANTHER" id="PTHR43793:SF2">
    <property type="entry name" value="BIFUNCTIONAL PROTEIN HLDE"/>
    <property type="match status" value="1"/>
</dbReference>
<keyword evidence="3 13" id="KW-0808">Transferase</keyword>
<dbReference type="PANTHER" id="PTHR43793">
    <property type="entry name" value="FAD SYNTHASE"/>
    <property type="match status" value="1"/>
</dbReference>
<dbReference type="KEGG" id="eke:EK0264_08955"/>
<dbReference type="GO" id="GO:0016301">
    <property type="term" value="F:kinase activity"/>
    <property type="evidence" value="ECO:0007669"/>
    <property type="project" value="UniProtKB-KW"/>
</dbReference>
<dbReference type="SUPFAM" id="SSF52374">
    <property type="entry name" value="Nucleotidylyl transferase"/>
    <property type="match status" value="1"/>
</dbReference>
<keyword evidence="7" id="KW-0067">ATP-binding</keyword>
<dbReference type="SUPFAM" id="SSF53613">
    <property type="entry name" value="Ribokinase-like"/>
    <property type="match status" value="1"/>
</dbReference>
<evidence type="ECO:0000256" key="8">
    <source>
        <dbReference type="ARBA" id="ARBA00023268"/>
    </source>
</evidence>
<keyword evidence="8" id="KW-0511">Multifunctional enzyme</keyword>
<dbReference type="Pfam" id="PF00294">
    <property type="entry name" value="PfkB"/>
    <property type="match status" value="1"/>
</dbReference>
<evidence type="ECO:0000256" key="1">
    <source>
        <dbReference type="ARBA" id="ARBA00004713"/>
    </source>
</evidence>
<evidence type="ECO:0000256" key="9">
    <source>
        <dbReference type="ARBA" id="ARBA00023277"/>
    </source>
</evidence>
<dbReference type="InterPro" id="IPR014729">
    <property type="entry name" value="Rossmann-like_a/b/a_fold"/>
</dbReference>
<protein>
    <recommendedName>
        <fullName evidence="2">D-glycero-beta-D-manno-heptose 1-phosphate adenylyltransferase</fullName>
        <ecNumber evidence="2">2.7.7.70</ecNumber>
    </recommendedName>
</protein>
<dbReference type="InterPro" id="IPR011914">
    <property type="entry name" value="RfaE_dom_II"/>
</dbReference>
<dbReference type="GO" id="GO:0016779">
    <property type="term" value="F:nucleotidyltransferase activity"/>
    <property type="evidence" value="ECO:0007669"/>
    <property type="project" value="UniProtKB-KW"/>
</dbReference>
<dbReference type="InterPro" id="IPR002173">
    <property type="entry name" value="Carboh/pur_kinase_PfkB_CS"/>
</dbReference>
<proteinExistence type="predicted"/>
<sequence length="463" mass="48311">MSRLVIVGESMLDIDLNATAGRLSPDAPVPVLDDPQEHDRPGGAALAALLAATEGAEVTLVTPLADDPAGARVTELLHEAGVTVIATQQRDGTPVKQRIRANGQVIARIDRGGGAQSWTEVPAAADEALAQADAVLVSDYGRGMTLDPLVRELLETAEVPLVWDPHRSGGDPVRGTVVCTPNEHEFADSGDDASDLVALAARRPQWLRGSDAPAAAVTVGGRGAVLITDDSAPLAFPTAPVRGNDTCGAGDRFAGALAIALADGNPLSQAVAHAVRRASDYVARGGAAGLRERSQAPAEGSEDAVALAERVRRDGGTVVATGGCFDVLHAGHVATLEGARQLGDCLIVCVNSDSSVRRLKGPDRPVVAEADRARVLRSLHCVDAVLIFDEDTPTEALRTLRPHIWTKGGDYADHELTERTALAEWGGETFVLPFLEGRSTTRILGSIRGATAPATDQRKGHVL</sequence>
<dbReference type="InterPro" id="IPR050385">
    <property type="entry name" value="Archaeal_FAD_synthase"/>
</dbReference>
<evidence type="ECO:0000256" key="3">
    <source>
        <dbReference type="ARBA" id="ARBA00022679"/>
    </source>
</evidence>
<dbReference type="InterPro" id="IPR004821">
    <property type="entry name" value="Cyt_trans-like"/>
</dbReference>
<dbReference type="UniPathway" id="UPA00958"/>